<evidence type="ECO:0000259" key="1">
    <source>
        <dbReference type="PROSITE" id="PS51071"/>
    </source>
</evidence>
<protein>
    <recommendedName>
        <fullName evidence="1">HTH rpiR-type domain-containing protein</fullName>
    </recommendedName>
</protein>
<evidence type="ECO:0000313" key="3">
    <source>
        <dbReference type="Proteomes" id="UP000297564"/>
    </source>
</evidence>
<comment type="caution">
    <text evidence="2">The sequence shown here is derived from an EMBL/GenBank/DDBJ whole genome shotgun (WGS) entry which is preliminary data.</text>
</comment>
<dbReference type="Pfam" id="PF01418">
    <property type="entry name" value="HTH_6"/>
    <property type="match status" value="1"/>
</dbReference>
<dbReference type="GO" id="GO:0097367">
    <property type="term" value="F:carbohydrate derivative binding"/>
    <property type="evidence" value="ECO:0007669"/>
    <property type="project" value="InterPro"/>
</dbReference>
<accession>A0A4Z0BE30</accession>
<sequence>MLDRIRSMGPRLPPAERRVGELALKDPAAFSRWPVSEIAKRSGVSTPTVVRFCRSLGYDGLTDLKERLARMTSTEPPHGR</sequence>
<organism evidence="2 3">
    <name type="scientific">Ramlibacter rhizophilus</name>
    <dbReference type="NCBI Taxonomy" id="1781167"/>
    <lineage>
        <taxon>Bacteria</taxon>
        <taxon>Pseudomonadati</taxon>
        <taxon>Pseudomonadota</taxon>
        <taxon>Betaproteobacteria</taxon>
        <taxon>Burkholderiales</taxon>
        <taxon>Comamonadaceae</taxon>
        <taxon>Ramlibacter</taxon>
    </lineage>
</organism>
<dbReference type="AlphaFoldDB" id="A0A4Z0BE30"/>
<proteinExistence type="predicted"/>
<dbReference type="InterPro" id="IPR036388">
    <property type="entry name" value="WH-like_DNA-bd_sf"/>
</dbReference>
<evidence type="ECO:0000313" key="2">
    <source>
        <dbReference type="EMBL" id="TFY97552.1"/>
    </source>
</evidence>
<feature type="domain" description="HTH rpiR-type" evidence="1">
    <location>
        <begin position="1"/>
        <end position="75"/>
    </location>
</feature>
<dbReference type="PANTHER" id="PTHR30514:SF1">
    <property type="entry name" value="HTH-TYPE TRANSCRIPTIONAL REGULATOR HEXR-RELATED"/>
    <property type="match status" value="1"/>
</dbReference>
<dbReference type="InterPro" id="IPR000281">
    <property type="entry name" value="HTH_RpiR"/>
</dbReference>
<dbReference type="Proteomes" id="UP000297564">
    <property type="component" value="Unassembled WGS sequence"/>
</dbReference>
<dbReference type="Gene3D" id="1.10.10.10">
    <property type="entry name" value="Winged helix-like DNA-binding domain superfamily/Winged helix DNA-binding domain"/>
    <property type="match status" value="1"/>
</dbReference>
<dbReference type="OrthoDB" id="257751at2"/>
<dbReference type="InterPro" id="IPR009057">
    <property type="entry name" value="Homeodomain-like_sf"/>
</dbReference>
<dbReference type="InterPro" id="IPR047640">
    <property type="entry name" value="RpiR-like"/>
</dbReference>
<dbReference type="PROSITE" id="PS00356">
    <property type="entry name" value="HTH_LACI_1"/>
    <property type="match status" value="1"/>
</dbReference>
<dbReference type="PROSITE" id="PS51071">
    <property type="entry name" value="HTH_RPIR"/>
    <property type="match status" value="1"/>
</dbReference>
<dbReference type="GO" id="GO:0003677">
    <property type="term" value="F:DNA binding"/>
    <property type="evidence" value="ECO:0007669"/>
    <property type="project" value="InterPro"/>
</dbReference>
<dbReference type="SUPFAM" id="SSF46689">
    <property type="entry name" value="Homeodomain-like"/>
    <property type="match status" value="1"/>
</dbReference>
<reference evidence="2 3" key="1">
    <citation type="submission" date="2019-03" db="EMBL/GenBank/DDBJ databases">
        <title>Ramlibacter rhizophilus CCTCC AB2015357, whole genome shotgun sequence.</title>
        <authorList>
            <person name="Zhang X."/>
            <person name="Feng G."/>
            <person name="Zhu H."/>
        </authorList>
    </citation>
    <scope>NUCLEOTIDE SEQUENCE [LARGE SCALE GENOMIC DNA]</scope>
    <source>
        <strain evidence="2 3">CCTCC AB2015357</strain>
    </source>
</reference>
<dbReference type="PANTHER" id="PTHR30514">
    <property type="entry name" value="GLUCOKINASE"/>
    <property type="match status" value="1"/>
</dbReference>
<keyword evidence="3" id="KW-1185">Reference proteome</keyword>
<name>A0A4Z0BE30_9BURK</name>
<gene>
    <name evidence="2" type="ORF">EZ242_17520</name>
</gene>
<dbReference type="EMBL" id="SMLL01000007">
    <property type="protein sequence ID" value="TFY97552.1"/>
    <property type="molecule type" value="Genomic_DNA"/>
</dbReference>
<dbReference type="GO" id="GO:0003700">
    <property type="term" value="F:DNA-binding transcription factor activity"/>
    <property type="evidence" value="ECO:0007669"/>
    <property type="project" value="InterPro"/>
</dbReference>